<gene>
    <name evidence="10" type="ORF">EV385_3925</name>
</gene>
<dbReference type="Gene3D" id="3.40.50.300">
    <property type="entry name" value="P-loop containing nucleotide triphosphate hydrolases"/>
    <property type="match status" value="1"/>
</dbReference>
<name>A0A4Q7ZN57_9ACTN</name>
<organism evidence="10 11">
    <name type="scientific">Krasilnikovia cinnamomea</name>
    <dbReference type="NCBI Taxonomy" id="349313"/>
    <lineage>
        <taxon>Bacteria</taxon>
        <taxon>Bacillati</taxon>
        <taxon>Actinomycetota</taxon>
        <taxon>Actinomycetes</taxon>
        <taxon>Micromonosporales</taxon>
        <taxon>Micromonosporaceae</taxon>
        <taxon>Krasilnikovia</taxon>
    </lineage>
</organism>
<feature type="transmembrane region" description="Helical" evidence="8">
    <location>
        <begin position="21"/>
        <end position="43"/>
    </location>
</feature>
<dbReference type="OrthoDB" id="5171097at2"/>
<feature type="region of interest" description="Disordered" evidence="7">
    <location>
        <begin position="544"/>
        <end position="618"/>
    </location>
</feature>
<dbReference type="SUPFAM" id="SSF52540">
    <property type="entry name" value="P-loop containing nucleoside triphosphate hydrolases"/>
    <property type="match status" value="1"/>
</dbReference>
<dbReference type="InterPro" id="IPR050445">
    <property type="entry name" value="Bact_polysacc_biosynth/exp"/>
</dbReference>
<evidence type="ECO:0000256" key="2">
    <source>
        <dbReference type="ARBA" id="ARBA00006683"/>
    </source>
</evidence>
<keyword evidence="3" id="KW-1003">Cell membrane</keyword>
<keyword evidence="4 8" id="KW-0812">Transmembrane</keyword>
<evidence type="ECO:0000256" key="1">
    <source>
        <dbReference type="ARBA" id="ARBA00004651"/>
    </source>
</evidence>
<dbReference type="AlphaFoldDB" id="A0A4Q7ZN57"/>
<dbReference type="PANTHER" id="PTHR32309:SF31">
    <property type="entry name" value="CAPSULAR EXOPOLYSACCHARIDE FAMILY"/>
    <property type="match status" value="1"/>
</dbReference>
<protein>
    <submittedName>
        <fullName evidence="10">Subunit length determinant protein</fullName>
    </submittedName>
</protein>
<evidence type="ECO:0000256" key="3">
    <source>
        <dbReference type="ARBA" id="ARBA00022475"/>
    </source>
</evidence>
<evidence type="ECO:0000313" key="10">
    <source>
        <dbReference type="EMBL" id="RZU52084.1"/>
    </source>
</evidence>
<keyword evidence="6 8" id="KW-0472">Membrane</keyword>
<comment type="similarity">
    <text evidence="2">Belongs to the CpsC/CapA family.</text>
</comment>
<feature type="compositionally biased region" description="Low complexity" evidence="7">
    <location>
        <begin position="598"/>
        <end position="618"/>
    </location>
</feature>
<dbReference type="InterPro" id="IPR027417">
    <property type="entry name" value="P-loop_NTPase"/>
</dbReference>
<feature type="compositionally biased region" description="Polar residues" evidence="7">
    <location>
        <begin position="184"/>
        <end position="200"/>
    </location>
</feature>
<keyword evidence="11" id="KW-1185">Reference proteome</keyword>
<evidence type="ECO:0000256" key="4">
    <source>
        <dbReference type="ARBA" id="ARBA00022692"/>
    </source>
</evidence>
<evidence type="ECO:0000313" key="11">
    <source>
        <dbReference type="Proteomes" id="UP000292564"/>
    </source>
</evidence>
<dbReference type="Pfam" id="PF02706">
    <property type="entry name" value="Wzz"/>
    <property type="match status" value="1"/>
</dbReference>
<keyword evidence="5 8" id="KW-1133">Transmembrane helix</keyword>
<comment type="caution">
    <text evidence="10">The sequence shown here is derived from an EMBL/GenBank/DDBJ whole genome shotgun (WGS) entry which is preliminary data.</text>
</comment>
<evidence type="ECO:0000256" key="7">
    <source>
        <dbReference type="SAM" id="MobiDB-lite"/>
    </source>
</evidence>
<feature type="region of interest" description="Disordered" evidence="7">
    <location>
        <begin position="179"/>
        <end position="200"/>
    </location>
</feature>
<evidence type="ECO:0000256" key="6">
    <source>
        <dbReference type="ARBA" id="ARBA00023136"/>
    </source>
</evidence>
<feature type="domain" description="Polysaccharide chain length determinant N-terminal" evidence="9">
    <location>
        <begin position="10"/>
        <end position="90"/>
    </location>
</feature>
<evidence type="ECO:0000259" key="9">
    <source>
        <dbReference type="Pfam" id="PF02706"/>
    </source>
</evidence>
<evidence type="ECO:0000256" key="5">
    <source>
        <dbReference type="ARBA" id="ARBA00022989"/>
    </source>
</evidence>
<dbReference type="PANTHER" id="PTHR32309">
    <property type="entry name" value="TYROSINE-PROTEIN KINASE"/>
    <property type="match status" value="1"/>
</dbReference>
<reference evidence="10 11" key="1">
    <citation type="submission" date="2019-02" db="EMBL/GenBank/DDBJ databases">
        <title>Sequencing the genomes of 1000 actinobacteria strains.</title>
        <authorList>
            <person name="Klenk H.-P."/>
        </authorList>
    </citation>
    <scope>NUCLEOTIDE SEQUENCE [LARGE SCALE GENOMIC DNA]</scope>
    <source>
        <strain evidence="10 11">DSM 45162</strain>
    </source>
</reference>
<dbReference type="GO" id="GO:0005886">
    <property type="term" value="C:plasma membrane"/>
    <property type="evidence" value="ECO:0007669"/>
    <property type="project" value="UniProtKB-SubCell"/>
</dbReference>
<evidence type="ECO:0000256" key="8">
    <source>
        <dbReference type="SAM" id="Phobius"/>
    </source>
</evidence>
<dbReference type="Proteomes" id="UP000292564">
    <property type="component" value="Unassembled WGS sequence"/>
</dbReference>
<dbReference type="InterPro" id="IPR003856">
    <property type="entry name" value="LPS_length_determ_N"/>
</dbReference>
<sequence length="618" mass="64317">MEATRPVSADLSHYLGVFRRHWWVVLAATGLGIGAGAGVTAVLPKVYEANTSVLVQPVDQDTNAQGGRTKGTINLDTEAQLVGSGAVAAKAAELLRTSDSPLDLARSVSVEVPANTTVLVIRYEADTPKGAQAGSHAFAEAYLRNRQETARSGLDQQIKSLAAKIKQLTDGISMLNSKLAASKPGSSQRSNLESLRGNSQSQLNNLTARLNELTTTTVGAGNIISDAREPDEPSSPDGMLTMGTGAMIGLLLGLALAFLRERVDGRLRTAADVRDRARVPVLAALDERTTPHFDDVLQPYGPGGRVFNRLRNEVLASLRPGDQVIVVTGASRGSASTLVAANLAAALARTGSDVVLVGAHLPDSVVEAAPLARMLGVSAIPGLSDLLAGRITLARAMQRTPRIPSLRVITTGGAATAAGLMQSQRLRDTLETLRRQAGYVVIEAPSTNSSADAQSLASLADAAILAVELRRARRAALLDAAEQLHRVGTPLLGAVVLPRLAALRSDEANMPVVTLTPPSPGAERTQPRPDETMVLDTEKTQQLRLPTGNPAAPAPGAIGKVAPSATRERPVDLGGTSAAIRPRLGTDHEATAIIDLKSGASATAPDADSADGAPSDDR</sequence>
<feature type="compositionally biased region" description="Low complexity" evidence="7">
    <location>
        <begin position="546"/>
        <end position="563"/>
    </location>
</feature>
<comment type="subcellular location">
    <subcellularLocation>
        <location evidence="1">Cell membrane</location>
        <topology evidence="1">Multi-pass membrane protein</topology>
    </subcellularLocation>
</comment>
<accession>A0A4Q7ZN57</accession>
<proteinExistence type="inferred from homology"/>
<dbReference type="EMBL" id="SHKY01000001">
    <property type="protein sequence ID" value="RZU52084.1"/>
    <property type="molecule type" value="Genomic_DNA"/>
</dbReference>